<feature type="domain" description="Bacterial type II secretion system protein E" evidence="4">
    <location>
        <begin position="35"/>
        <end position="49"/>
    </location>
</feature>
<comment type="similarity">
    <text evidence="1">Belongs to the GSP E family.</text>
</comment>
<evidence type="ECO:0000256" key="3">
    <source>
        <dbReference type="ARBA" id="ARBA00022840"/>
    </source>
</evidence>
<evidence type="ECO:0000259" key="4">
    <source>
        <dbReference type="PROSITE" id="PS00662"/>
    </source>
</evidence>
<accession>A0A0G0NGM3</accession>
<dbReference type="EMBL" id="LBWS01000005">
    <property type="protein sequence ID" value="KKR15289.1"/>
    <property type="molecule type" value="Genomic_DNA"/>
</dbReference>
<dbReference type="InterPro" id="IPR001482">
    <property type="entry name" value="T2SS/T4SS_dom"/>
</dbReference>
<evidence type="ECO:0000256" key="2">
    <source>
        <dbReference type="ARBA" id="ARBA00022741"/>
    </source>
</evidence>
<dbReference type="InterPro" id="IPR027417">
    <property type="entry name" value="P-loop_NTPase"/>
</dbReference>
<organism evidence="5 6">
    <name type="scientific">Candidatus Falkowbacteria bacterium GW2011_GWA2_39_24</name>
    <dbReference type="NCBI Taxonomy" id="1618634"/>
    <lineage>
        <taxon>Bacteria</taxon>
        <taxon>Candidatus Falkowiibacteriota</taxon>
    </lineage>
</organism>
<dbReference type="PANTHER" id="PTHR30258:SF3">
    <property type="entry name" value="SLL1921 PROTEIN"/>
    <property type="match status" value="1"/>
</dbReference>
<proteinExistence type="inferred from homology"/>
<gene>
    <name evidence="5" type="ORF">UT42_C0005G0009</name>
</gene>
<protein>
    <submittedName>
        <fullName evidence="5">GspE3</fullName>
    </submittedName>
</protein>
<keyword evidence="2" id="KW-0547">Nucleotide-binding</keyword>
<dbReference type="PROSITE" id="PS00662">
    <property type="entry name" value="T2SP_E"/>
    <property type="match status" value="1"/>
</dbReference>
<sequence>MTLEDPVEYFMSGVNQSQIRPEIGFTFASGLRSLLRQDPDIMMVGEIRDNETAELAIHAALTGHLVLSTLHTNDAIGAVPRLLDMKIEAFLLGSVLNMVIAQRLARRLCDHCKKAAQLPEKIMAEIKKQIEAIPQEIMTKNIPNFDWSKTVIYEPEGCIRCSHTGFKSRVSLSEVLNVDQHIRDVIINKGGQLTIDEVKNNQPFITVEQDGLIKVCLGLTTIEEVKRVMQT</sequence>
<keyword evidence="3" id="KW-0067">ATP-binding</keyword>
<name>A0A0G0NGM3_9BACT</name>
<reference evidence="5 6" key="1">
    <citation type="journal article" date="2015" name="Nature">
        <title>rRNA introns, odd ribosomes, and small enigmatic genomes across a large radiation of phyla.</title>
        <authorList>
            <person name="Brown C.T."/>
            <person name="Hug L.A."/>
            <person name="Thomas B.C."/>
            <person name="Sharon I."/>
            <person name="Castelle C.J."/>
            <person name="Singh A."/>
            <person name="Wilkins M.J."/>
            <person name="Williams K.H."/>
            <person name="Banfield J.F."/>
        </authorList>
    </citation>
    <scope>NUCLEOTIDE SEQUENCE [LARGE SCALE GENOMIC DNA]</scope>
</reference>
<dbReference type="AlphaFoldDB" id="A0A0G0NGM3"/>
<evidence type="ECO:0000313" key="6">
    <source>
        <dbReference type="Proteomes" id="UP000034048"/>
    </source>
</evidence>
<dbReference type="PATRIC" id="fig|1618634.3.peg.71"/>
<dbReference type="PANTHER" id="PTHR30258">
    <property type="entry name" value="TYPE II SECRETION SYSTEM PROTEIN GSPE-RELATED"/>
    <property type="match status" value="1"/>
</dbReference>
<evidence type="ECO:0000313" key="5">
    <source>
        <dbReference type="EMBL" id="KKR15289.1"/>
    </source>
</evidence>
<evidence type="ECO:0000256" key="1">
    <source>
        <dbReference type="ARBA" id="ARBA00006611"/>
    </source>
</evidence>
<dbReference type="GO" id="GO:0005524">
    <property type="term" value="F:ATP binding"/>
    <property type="evidence" value="ECO:0007669"/>
    <property type="project" value="UniProtKB-KW"/>
</dbReference>
<dbReference type="Pfam" id="PF00437">
    <property type="entry name" value="T2SSE"/>
    <property type="match status" value="1"/>
</dbReference>
<dbReference type="Gene3D" id="3.40.50.300">
    <property type="entry name" value="P-loop containing nucleotide triphosphate hydrolases"/>
    <property type="match status" value="1"/>
</dbReference>
<dbReference type="Proteomes" id="UP000034048">
    <property type="component" value="Unassembled WGS sequence"/>
</dbReference>
<comment type="caution">
    <text evidence="5">The sequence shown here is derived from an EMBL/GenBank/DDBJ whole genome shotgun (WGS) entry which is preliminary data.</text>
</comment>
<dbReference type="CDD" id="cd01129">
    <property type="entry name" value="PulE-GspE-like"/>
    <property type="match status" value="1"/>
</dbReference>
<dbReference type="SUPFAM" id="SSF52540">
    <property type="entry name" value="P-loop containing nucleoside triphosphate hydrolases"/>
    <property type="match status" value="1"/>
</dbReference>
<dbReference type="GO" id="GO:0016887">
    <property type="term" value="F:ATP hydrolysis activity"/>
    <property type="evidence" value="ECO:0007669"/>
    <property type="project" value="TreeGrafter"/>
</dbReference>
<dbReference type="GO" id="GO:0005886">
    <property type="term" value="C:plasma membrane"/>
    <property type="evidence" value="ECO:0007669"/>
    <property type="project" value="TreeGrafter"/>
</dbReference>